<keyword evidence="1" id="KW-0472">Membrane</keyword>
<comment type="caution">
    <text evidence="2">The sequence shown here is derived from an EMBL/GenBank/DDBJ whole genome shotgun (WGS) entry which is preliminary data.</text>
</comment>
<name>A0ABP7HG43_9FLAO</name>
<keyword evidence="3" id="KW-1185">Reference proteome</keyword>
<keyword evidence="1" id="KW-0812">Transmembrane</keyword>
<organism evidence="2 3">
    <name type="scientific">Corallibacter vietnamensis</name>
    <dbReference type="NCBI Taxonomy" id="904130"/>
    <lineage>
        <taxon>Bacteria</taxon>
        <taxon>Pseudomonadati</taxon>
        <taxon>Bacteroidota</taxon>
        <taxon>Flavobacteriia</taxon>
        <taxon>Flavobacteriales</taxon>
        <taxon>Flavobacteriaceae</taxon>
        <taxon>Corallibacter</taxon>
    </lineage>
</organism>
<dbReference type="EMBL" id="BAABBI010000005">
    <property type="protein sequence ID" value="GAA3790935.1"/>
    <property type="molecule type" value="Genomic_DNA"/>
</dbReference>
<dbReference type="RefSeq" id="WP_344730870.1">
    <property type="nucleotide sequence ID" value="NZ_BAABBI010000005.1"/>
</dbReference>
<keyword evidence="1" id="KW-1133">Transmembrane helix</keyword>
<protein>
    <submittedName>
        <fullName evidence="2">Uncharacterized protein</fullName>
    </submittedName>
</protein>
<evidence type="ECO:0000256" key="1">
    <source>
        <dbReference type="SAM" id="Phobius"/>
    </source>
</evidence>
<evidence type="ECO:0000313" key="3">
    <source>
        <dbReference type="Proteomes" id="UP001501456"/>
    </source>
</evidence>
<dbReference type="Proteomes" id="UP001501456">
    <property type="component" value="Unassembled WGS sequence"/>
</dbReference>
<accession>A0ABP7HG43</accession>
<proteinExistence type="predicted"/>
<evidence type="ECO:0000313" key="2">
    <source>
        <dbReference type="EMBL" id="GAA3790935.1"/>
    </source>
</evidence>
<gene>
    <name evidence="2" type="ORF">GCM10022271_24210</name>
</gene>
<sequence length="81" mass="9610">MYLFHQLFSVKQFLIIKGYGIITALSITIFFFLILLVLGVRKSYKLKQENDRLNSLSTSIELDDENKKYKDFTEGHLYENR</sequence>
<reference evidence="3" key="1">
    <citation type="journal article" date="2019" name="Int. J. Syst. Evol. Microbiol.">
        <title>The Global Catalogue of Microorganisms (GCM) 10K type strain sequencing project: providing services to taxonomists for standard genome sequencing and annotation.</title>
        <authorList>
            <consortium name="The Broad Institute Genomics Platform"/>
            <consortium name="The Broad Institute Genome Sequencing Center for Infectious Disease"/>
            <person name="Wu L."/>
            <person name="Ma J."/>
        </authorList>
    </citation>
    <scope>NUCLEOTIDE SEQUENCE [LARGE SCALE GENOMIC DNA]</scope>
    <source>
        <strain evidence="3">JCM 17525</strain>
    </source>
</reference>
<feature type="transmembrane region" description="Helical" evidence="1">
    <location>
        <begin position="20"/>
        <end position="40"/>
    </location>
</feature>